<dbReference type="InParanoid" id="L7JZ66"/>
<reference evidence="1 2" key="1">
    <citation type="journal article" date="2012" name="PLoS Pathog.">
        <title>The genome of the obligate intracellular parasite Trachipleistophora hominis: new insights into microsporidian genome dynamics and reductive evolution.</title>
        <authorList>
            <person name="Heinz E."/>
            <person name="Williams T.A."/>
            <person name="Nakjang S."/>
            <person name="Noel C.J."/>
            <person name="Swan D.C."/>
            <person name="Goldberg A.V."/>
            <person name="Harris S.R."/>
            <person name="Weinmaier T."/>
            <person name="Markert S."/>
            <person name="Becher D."/>
            <person name="Bernhardt J."/>
            <person name="Dagan T."/>
            <person name="Hacker C."/>
            <person name="Lucocq J.M."/>
            <person name="Schweder T."/>
            <person name="Rattei T."/>
            <person name="Hall N."/>
            <person name="Hirt R.P."/>
            <person name="Embley T.M."/>
        </authorList>
    </citation>
    <scope>NUCLEOTIDE SEQUENCE [LARGE SCALE GENOMIC DNA]</scope>
</reference>
<protein>
    <submittedName>
        <fullName evidence="1">Uncharacterized protein</fullName>
    </submittedName>
</protein>
<organism evidence="1 2">
    <name type="scientific">Trachipleistophora hominis</name>
    <name type="common">Microsporidian parasite</name>
    <dbReference type="NCBI Taxonomy" id="72359"/>
    <lineage>
        <taxon>Eukaryota</taxon>
        <taxon>Fungi</taxon>
        <taxon>Fungi incertae sedis</taxon>
        <taxon>Microsporidia</taxon>
        <taxon>Pleistophoridae</taxon>
        <taxon>Trachipleistophora</taxon>
    </lineage>
</organism>
<dbReference type="Proteomes" id="UP000011185">
    <property type="component" value="Unassembled WGS sequence"/>
</dbReference>
<evidence type="ECO:0000313" key="2">
    <source>
        <dbReference type="Proteomes" id="UP000011185"/>
    </source>
</evidence>
<dbReference type="AlphaFoldDB" id="L7JZ66"/>
<proteinExistence type="predicted"/>
<dbReference type="EMBL" id="JH993832">
    <property type="protein sequence ID" value="ELQ76699.1"/>
    <property type="molecule type" value="Genomic_DNA"/>
</dbReference>
<dbReference type="VEuPathDB" id="MicrosporidiaDB:THOM_0420"/>
<keyword evidence="2" id="KW-1185">Reference proteome</keyword>
<gene>
    <name evidence="1" type="ORF">THOM_0420</name>
</gene>
<evidence type="ECO:0000313" key="1">
    <source>
        <dbReference type="EMBL" id="ELQ76699.1"/>
    </source>
</evidence>
<sequence>VRGGALILSRNQMSVAMVGPSEPEECV</sequence>
<name>L7JZ66_TRAHO</name>
<feature type="non-terminal residue" evidence="1">
    <location>
        <position position="1"/>
    </location>
</feature>
<dbReference type="HOGENOM" id="CLU_3416413_0_0_1"/>
<accession>L7JZ66</accession>